<dbReference type="PANTHER" id="PTHR34982:SF1">
    <property type="entry name" value="FLAGELLAR ASSEMBLY PROTEIN FLIH"/>
    <property type="match status" value="1"/>
</dbReference>
<proteinExistence type="predicted"/>
<accession>A0A2T1HZ35</accession>
<evidence type="ECO:0000313" key="5">
    <source>
        <dbReference type="Proteomes" id="UP000239772"/>
    </source>
</evidence>
<name>A0A2T1HZ35_9HYPH</name>
<evidence type="ECO:0000313" key="4">
    <source>
        <dbReference type="EMBL" id="PSC06885.1"/>
    </source>
</evidence>
<evidence type="ECO:0000256" key="3">
    <source>
        <dbReference type="SAM" id="MobiDB-lite"/>
    </source>
</evidence>
<gene>
    <name evidence="4" type="ORF">SLNSH_00410</name>
</gene>
<dbReference type="PANTHER" id="PTHR34982">
    <property type="entry name" value="YOP PROTEINS TRANSLOCATION PROTEIN L"/>
    <property type="match status" value="1"/>
</dbReference>
<dbReference type="InterPro" id="IPR051472">
    <property type="entry name" value="T3SS_Stator/FliH"/>
</dbReference>
<keyword evidence="4" id="KW-0966">Cell projection</keyword>
<protein>
    <submittedName>
        <fullName evidence="4">Flagellar assembly protein FliH</fullName>
    </submittedName>
</protein>
<dbReference type="GO" id="GO:0005829">
    <property type="term" value="C:cytosol"/>
    <property type="evidence" value="ECO:0007669"/>
    <property type="project" value="TreeGrafter"/>
</dbReference>
<dbReference type="RefSeq" id="WP_106334670.1">
    <property type="nucleotide sequence ID" value="NZ_PVZS01000001.1"/>
</dbReference>
<keyword evidence="2" id="KW-0653">Protein transport</keyword>
<evidence type="ECO:0000256" key="1">
    <source>
        <dbReference type="ARBA" id="ARBA00022448"/>
    </source>
</evidence>
<keyword evidence="4" id="KW-0282">Flagellum</keyword>
<organism evidence="4 5">
    <name type="scientific">Alsobacter soli</name>
    <dbReference type="NCBI Taxonomy" id="2109933"/>
    <lineage>
        <taxon>Bacteria</taxon>
        <taxon>Pseudomonadati</taxon>
        <taxon>Pseudomonadota</taxon>
        <taxon>Alphaproteobacteria</taxon>
        <taxon>Hyphomicrobiales</taxon>
        <taxon>Alsobacteraceae</taxon>
        <taxon>Alsobacter</taxon>
    </lineage>
</organism>
<dbReference type="AlphaFoldDB" id="A0A2T1HZ35"/>
<comment type="caution">
    <text evidence="4">The sequence shown here is derived from an EMBL/GenBank/DDBJ whole genome shotgun (WGS) entry which is preliminary data.</text>
</comment>
<feature type="compositionally biased region" description="Basic and acidic residues" evidence="3">
    <location>
        <begin position="14"/>
        <end position="51"/>
    </location>
</feature>
<dbReference type="GO" id="GO:0015031">
    <property type="term" value="P:protein transport"/>
    <property type="evidence" value="ECO:0007669"/>
    <property type="project" value="UniProtKB-KW"/>
</dbReference>
<keyword evidence="4" id="KW-0969">Cilium</keyword>
<evidence type="ECO:0000256" key="2">
    <source>
        <dbReference type="ARBA" id="ARBA00022927"/>
    </source>
</evidence>
<keyword evidence="1" id="KW-0813">Transport</keyword>
<dbReference type="Proteomes" id="UP000239772">
    <property type="component" value="Unassembled WGS sequence"/>
</dbReference>
<feature type="region of interest" description="Disordered" evidence="3">
    <location>
        <begin position="1"/>
        <end position="54"/>
    </location>
</feature>
<reference evidence="5" key="1">
    <citation type="submission" date="2018-03" db="EMBL/GenBank/DDBJ databases">
        <authorList>
            <person name="Sun L."/>
            <person name="Liu H."/>
            <person name="Chen W."/>
            <person name="Huang K."/>
            <person name="Liu W."/>
            <person name="Gao X."/>
        </authorList>
    </citation>
    <scope>NUCLEOTIDE SEQUENCE [LARGE SCALE GENOMIC DNA]</scope>
    <source>
        <strain evidence="5">SH9</strain>
    </source>
</reference>
<dbReference type="EMBL" id="PVZS01000001">
    <property type="protein sequence ID" value="PSC06885.1"/>
    <property type="molecule type" value="Genomic_DNA"/>
</dbReference>
<keyword evidence="5" id="KW-1185">Reference proteome</keyword>
<dbReference type="OrthoDB" id="7304298at2"/>
<sequence>MSSAQKFAFGEDFGTDRRSQAMRRQADMDRLQQAEQDGWARGRMEGRREAEQEAAMRMAKALEQIAGAAAGVLSHLDRETHRLEQEAAELALVFARKFAGDLLDREPLAPLEAAAAECFRELAGAPHLAVRVPPEFVDQAKASLDRKAQERGFAGRLIVLGEDGMALGDFVIEWADGGMRRDAQALERNIAEAIQRHLGAAGPRRF</sequence>